<reference evidence="6" key="1">
    <citation type="submission" date="2022-05" db="EMBL/GenBank/DDBJ databases">
        <authorList>
            <person name="Oliphant S.A."/>
            <person name="Watson-Haigh N.S."/>
            <person name="Sumby K.M."/>
            <person name="Gardner J.M."/>
            <person name="Jiranek V."/>
        </authorList>
    </citation>
    <scope>NUCLEOTIDE SEQUENCE</scope>
    <source>
        <strain evidence="6">KI11_C11</strain>
    </source>
</reference>
<evidence type="ECO:0000259" key="5">
    <source>
        <dbReference type="Pfam" id="PF02826"/>
    </source>
</evidence>
<dbReference type="Pfam" id="PF02826">
    <property type="entry name" value="2-Hacid_dh_C"/>
    <property type="match status" value="1"/>
</dbReference>
<evidence type="ECO:0000256" key="2">
    <source>
        <dbReference type="ARBA" id="ARBA00023027"/>
    </source>
</evidence>
<feature type="domain" description="D-isomer specific 2-hydroxyacid dehydrogenase catalytic" evidence="4">
    <location>
        <begin position="9"/>
        <end position="332"/>
    </location>
</feature>
<name>A0ABY5BWA0_9LACO</name>
<dbReference type="InterPro" id="IPR006140">
    <property type="entry name" value="D-isomer_DH_NAD-bd"/>
</dbReference>
<feature type="domain" description="D-isomer specific 2-hydroxyacid dehydrogenase NAD-binding" evidence="5">
    <location>
        <begin position="112"/>
        <end position="301"/>
    </location>
</feature>
<dbReference type="SUPFAM" id="SSF52283">
    <property type="entry name" value="Formate/glycerate dehydrogenase catalytic domain-like"/>
    <property type="match status" value="1"/>
</dbReference>
<dbReference type="InterPro" id="IPR036291">
    <property type="entry name" value="NAD(P)-bd_dom_sf"/>
</dbReference>
<evidence type="ECO:0000259" key="4">
    <source>
        <dbReference type="Pfam" id="PF00389"/>
    </source>
</evidence>
<evidence type="ECO:0000313" key="6">
    <source>
        <dbReference type="EMBL" id="USS88546.1"/>
    </source>
</evidence>
<comment type="similarity">
    <text evidence="1 3">Belongs to the D-isomer specific 2-hydroxyacid dehydrogenase family.</text>
</comment>
<dbReference type="Gene3D" id="3.40.50.720">
    <property type="entry name" value="NAD(P)-binding Rossmann-like Domain"/>
    <property type="match status" value="2"/>
</dbReference>
<evidence type="ECO:0000256" key="3">
    <source>
        <dbReference type="RuleBase" id="RU003719"/>
    </source>
</evidence>
<keyword evidence="7" id="KW-1185">Reference proteome</keyword>
<gene>
    <name evidence="6" type="ORF">M3M39_03480</name>
</gene>
<accession>A0ABY5BWA0</accession>
<dbReference type="Pfam" id="PF00389">
    <property type="entry name" value="2-Hacid_dh"/>
    <property type="match status" value="1"/>
</dbReference>
<dbReference type="InterPro" id="IPR006139">
    <property type="entry name" value="D-isomer_2_OHA_DH_cat_dom"/>
</dbReference>
<dbReference type="PANTHER" id="PTHR43026">
    <property type="entry name" value="2-HYDROXYACID DEHYDROGENASE HOMOLOG 1-RELATED"/>
    <property type="match status" value="1"/>
</dbReference>
<keyword evidence="3" id="KW-0560">Oxidoreductase</keyword>
<dbReference type="Proteomes" id="UP001057025">
    <property type="component" value="Chromosome"/>
</dbReference>
<dbReference type="InterPro" id="IPR058205">
    <property type="entry name" value="D-LDH-like"/>
</dbReference>
<protein>
    <submittedName>
        <fullName evidence="6">Lactate dehydrogenase</fullName>
    </submittedName>
</protein>
<evidence type="ECO:0000313" key="7">
    <source>
        <dbReference type="Proteomes" id="UP001057025"/>
    </source>
</evidence>
<evidence type="ECO:0000256" key="1">
    <source>
        <dbReference type="ARBA" id="ARBA00005854"/>
    </source>
</evidence>
<dbReference type="EMBL" id="CP097118">
    <property type="protein sequence ID" value="USS88546.1"/>
    <property type="molecule type" value="Genomic_DNA"/>
</dbReference>
<dbReference type="PANTHER" id="PTHR43026:SF1">
    <property type="entry name" value="2-HYDROXYACID DEHYDROGENASE HOMOLOG 1-RELATED"/>
    <property type="match status" value="1"/>
</dbReference>
<dbReference type="RefSeq" id="WP_252797870.1">
    <property type="nucleotide sequence ID" value="NZ_CP097118.1"/>
</dbReference>
<dbReference type="SUPFAM" id="SSF51735">
    <property type="entry name" value="NAD(P)-binding Rossmann-fold domains"/>
    <property type="match status" value="1"/>
</dbReference>
<dbReference type="InterPro" id="IPR029752">
    <property type="entry name" value="D-isomer_DH_CS1"/>
</dbReference>
<organism evidence="6 7">
    <name type="scientific">Fructilactobacillus hinvesii</name>
    <dbReference type="NCBI Taxonomy" id="2940300"/>
    <lineage>
        <taxon>Bacteria</taxon>
        <taxon>Bacillati</taxon>
        <taxon>Bacillota</taxon>
        <taxon>Bacilli</taxon>
        <taxon>Lactobacillales</taxon>
        <taxon>Lactobacillaceae</taxon>
        <taxon>Fructilactobacillus</taxon>
    </lineage>
</organism>
<keyword evidence="2" id="KW-0520">NAD</keyword>
<sequence>MVKITAYGVRPIEVPYFKKLNTEHYELNLVPELLDHDNANVAKGSTGVLLRGNCLGDRTNLEKFKAWGIEYVFTRTVGVDHLDLDAAKELGLKVARVPSYSPYAVAELALTLGMSLFRKVAAEITNTHTGNFRVLDQYFSKEIHSSTVGIIGCGRIGAAEGELYAGLGATVIGYDPNSADPHHKNGIDLVSLPELLNEADIVSLHVPFIPGKTEHLIDQAELREMKSDAILINTARSQVVNLPAVNQALAAQTIGGYGADVIVAESQIIGKDFASLDQLPNAELLTLMQQFPNVIITPHVGSFTEPALTDMITISYQNFATTIATGTCPNAVI</sequence>
<dbReference type="PROSITE" id="PS00065">
    <property type="entry name" value="D_2_HYDROXYACID_DH_1"/>
    <property type="match status" value="1"/>
</dbReference>
<proteinExistence type="inferred from homology"/>